<name>A0A1H5KT63_9MICO</name>
<dbReference type="RefSeq" id="WP_089773395.1">
    <property type="nucleotide sequence ID" value="NZ_FNTX01000002.1"/>
</dbReference>
<accession>A0A1H5KT63</accession>
<reference evidence="2" key="1">
    <citation type="submission" date="2016-10" db="EMBL/GenBank/DDBJ databases">
        <authorList>
            <person name="Varghese N."/>
            <person name="Submissions S."/>
        </authorList>
    </citation>
    <scope>NUCLEOTIDE SEQUENCE [LARGE SCALE GENOMIC DNA]</scope>
    <source>
        <strain evidence="2">DSM 21368</strain>
    </source>
</reference>
<evidence type="ECO:0000313" key="2">
    <source>
        <dbReference type="Proteomes" id="UP000199220"/>
    </source>
</evidence>
<dbReference type="STRING" id="648782.SAMN04488554_2439"/>
<sequence length="189" mass="21184">MTETFPQLTVRQRLSLMTNRFEIRHGGKEGRVLAIAQQKRLAMKEQVTFYADEERTQPLFGFKAQQVMDLGATYDIVDAADQQIGWFRKDFGKSLFNSTFHVGVPAQGLEGAGSERNGFVAFARRFLDIGWPVHFDYAAADGTPILAIERAWMLRDTYDVTLPAAPNGARLDWRVAAALTVGMDVLLAR</sequence>
<dbReference type="Proteomes" id="UP000199220">
    <property type="component" value="Unassembled WGS sequence"/>
</dbReference>
<evidence type="ECO:0000313" key="1">
    <source>
        <dbReference type="EMBL" id="SEE68036.1"/>
    </source>
</evidence>
<dbReference type="OrthoDB" id="572274at2"/>
<keyword evidence="2" id="KW-1185">Reference proteome</keyword>
<proteinExistence type="predicted"/>
<dbReference type="AlphaFoldDB" id="A0A1H5KT63"/>
<dbReference type="InterPro" id="IPR007612">
    <property type="entry name" value="LOR"/>
</dbReference>
<dbReference type="EMBL" id="FNTX01000002">
    <property type="protein sequence ID" value="SEE68036.1"/>
    <property type="molecule type" value="Genomic_DNA"/>
</dbReference>
<protein>
    <submittedName>
        <fullName evidence="1">Uncharacterized protein</fullName>
    </submittedName>
</protein>
<gene>
    <name evidence="1" type="ORF">SAMN04488554_2439</name>
</gene>
<organism evidence="1 2">
    <name type="scientific">Ruania alba</name>
    <dbReference type="NCBI Taxonomy" id="648782"/>
    <lineage>
        <taxon>Bacteria</taxon>
        <taxon>Bacillati</taxon>
        <taxon>Actinomycetota</taxon>
        <taxon>Actinomycetes</taxon>
        <taxon>Micrococcales</taxon>
        <taxon>Ruaniaceae</taxon>
        <taxon>Ruania</taxon>
    </lineage>
</organism>
<dbReference type="Pfam" id="PF04525">
    <property type="entry name" value="LOR"/>
    <property type="match status" value="1"/>
</dbReference>